<protein>
    <recommendedName>
        <fullName evidence="8">MYND-type domain-containing protein</fullName>
    </recommendedName>
</protein>
<evidence type="ECO:0000256" key="2">
    <source>
        <dbReference type="ARBA" id="ARBA00022771"/>
    </source>
</evidence>
<dbReference type="InterPro" id="IPR013083">
    <property type="entry name" value="Znf_RING/FYVE/PHD"/>
</dbReference>
<evidence type="ECO:0000313" key="9">
    <source>
        <dbReference type="EMBL" id="KAE8999837.1"/>
    </source>
</evidence>
<dbReference type="InterPro" id="IPR011990">
    <property type="entry name" value="TPR-like_helical_dom_sf"/>
</dbReference>
<dbReference type="SUPFAM" id="SSF144232">
    <property type="entry name" value="HIT/MYND zinc finger-like"/>
    <property type="match status" value="1"/>
</dbReference>
<evidence type="ECO:0000256" key="6">
    <source>
        <dbReference type="SAM" id="Coils"/>
    </source>
</evidence>
<dbReference type="GO" id="GO:0008270">
    <property type="term" value="F:zinc ion binding"/>
    <property type="evidence" value="ECO:0007669"/>
    <property type="project" value="UniProtKB-KW"/>
</dbReference>
<evidence type="ECO:0000256" key="4">
    <source>
        <dbReference type="PROSITE-ProRule" id="PRU00134"/>
    </source>
</evidence>
<dbReference type="Gene3D" id="1.25.40.10">
    <property type="entry name" value="Tetratricopeptide repeat domain"/>
    <property type="match status" value="3"/>
</dbReference>
<dbReference type="PANTHER" id="PTHR44200">
    <property type="entry name" value="DNAJ HOMOLOG SUBFAMILY C MEMBER 7"/>
    <property type="match status" value="1"/>
</dbReference>
<keyword evidence="3" id="KW-0862">Zinc</keyword>
<reference evidence="9 10" key="1">
    <citation type="submission" date="2018-09" db="EMBL/GenBank/DDBJ databases">
        <title>Genomic investigation of the strawberry pathogen Phytophthora fragariae indicates pathogenicity is determined by transcriptional variation in three key races.</title>
        <authorList>
            <person name="Adams T.M."/>
            <person name="Armitage A.D."/>
            <person name="Sobczyk M.K."/>
            <person name="Bates H.J."/>
            <person name="Dunwell J.M."/>
            <person name="Nellist C.F."/>
            <person name="Harrison R.J."/>
        </authorList>
    </citation>
    <scope>NUCLEOTIDE SEQUENCE [LARGE SCALE GENOMIC DNA]</scope>
    <source>
        <strain evidence="9 10">SCRP249</strain>
    </source>
</reference>
<dbReference type="Pfam" id="PF13424">
    <property type="entry name" value="TPR_12"/>
    <property type="match status" value="1"/>
</dbReference>
<dbReference type="PANTHER" id="PTHR44200:SF1">
    <property type="entry name" value="DNAJ HOMOLOG SUBFAMILY C MEMBER 7"/>
    <property type="match status" value="1"/>
</dbReference>
<dbReference type="Pfam" id="PF01753">
    <property type="entry name" value="zf-MYND"/>
    <property type="match status" value="1"/>
</dbReference>
<feature type="compositionally biased region" description="Polar residues" evidence="7">
    <location>
        <begin position="1096"/>
        <end position="1111"/>
    </location>
</feature>
<keyword evidence="5" id="KW-0802">TPR repeat</keyword>
<dbReference type="InterPro" id="IPR006597">
    <property type="entry name" value="Sel1-like"/>
</dbReference>
<dbReference type="InterPro" id="IPR019734">
    <property type="entry name" value="TPR_rpt"/>
</dbReference>
<evidence type="ECO:0000259" key="8">
    <source>
        <dbReference type="PROSITE" id="PS50865"/>
    </source>
</evidence>
<dbReference type="InterPro" id="IPR052758">
    <property type="entry name" value="SRC_co-chaperone"/>
</dbReference>
<name>A0A6A3K2K9_9STRA</name>
<keyword evidence="6" id="KW-0175">Coiled coil</keyword>
<dbReference type="EMBL" id="QXFV01001715">
    <property type="protein sequence ID" value="KAE8999837.1"/>
    <property type="molecule type" value="Genomic_DNA"/>
</dbReference>
<keyword evidence="1" id="KW-0479">Metal-binding</keyword>
<dbReference type="Pfam" id="PF08238">
    <property type="entry name" value="Sel1"/>
    <property type="match status" value="4"/>
</dbReference>
<feature type="region of interest" description="Disordered" evidence="7">
    <location>
        <begin position="1302"/>
        <end position="1325"/>
    </location>
</feature>
<dbReference type="InterPro" id="IPR002893">
    <property type="entry name" value="Znf_MYND"/>
</dbReference>
<feature type="region of interest" description="Disordered" evidence="7">
    <location>
        <begin position="375"/>
        <end position="398"/>
    </location>
</feature>
<feature type="compositionally biased region" description="Basic residues" evidence="7">
    <location>
        <begin position="1068"/>
        <end position="1080"/>
    </location>
</feature>
<feature type="compositionally biased region" description="Basic residues" evidence="7">
    <location>
        <begin position="384"/>
        <end position="396"/>
    </location>
</feature>
<feature type="repeat" description="TPR" evidence="5">
    <location>
        <begin position="867"/>
        <end position="900"/>
    </location>
</feature>
<feature type="coiled-coil region" evidence="6">
    <location>
        <begin position="332"/>
        <end position="366"/>
    </location>
</feature>
<feature type="region of interest" description="Disordered" evidence="7">
    <location>
        <begin position="44"/>
        <end position="73"/>
    </location>
</feature>
<organism evidence="9 10">
    <name type="scientific">Phytophthora rubi</name>
    <dbReference type="NCBI Taxonomy" id="129364"/>
    <lineage>
        <taxon>Eukaryota</taxon>
        <taxon>Sar</taxon>
        <taxon>Stramenopiles</taxon>
        <taxon>Oomycota</taxon>
        <taxon>Peronosporomycetes</taxon>
        <taxon>Peronosporales</taxon>
        <taxon>Peronosporaceae</taxon>
        <taxon>Phytophthora</taxon>
    </lineage>
</organism>
<feature type="compositionally biased region" description="Basic and acidic residues" evidence="7">
    <location>
        <begin position="175"/>
        <end position="185"/>
    </location>
</feature>
<evidence type="ECO:0000313" key="10">
    <source>
        <dbReference type="Proteomes" id="UP000429607"/>
    </source>
</evidence>
<evidence type="ECO:0000256" key="3">
    <source>
        <dbReference type="ARBA" id="ARBA00022833"/>
    </source>
</evidence>
<evidence type="ECO:0000256" key="5">
    <source>
        <dbReference type="PROSITE-ProRule" id="PRU00339"/>
    </source>
</evidence>
<feature type="domain" description="MYND-type" evidence="8">
    <location>
        <begin position="1244"/>
        <end position="1286"/>
    </location>
</feature>
<accession>A0A6A3K2K9</accession>
<dbReference type="CDD" id="cd23020">
    <property type="entry name" value="zf-HIT"/>
    <property type="match status" value="1"/>
</dbReference>
<gene>
    <name evidence="9" type="ORF">PR001_g18947</name>
</gene>
<dbReference type="PROSITE" id="PS01360">
    <property type="entry name" value="ZF_MYND_1"/>
    <property type="match status" value="1"/>
</dbReference>
<proteinExistence type="predicted"/>
<evidence type="ECO:0000256" key="7">
    <source>
        <dbReference type="SAM" id="MobiDB-lite"/>
    </source>
</evidence>
<feature type="repeat" description="TPR" evidence="5">
    <location>
        <begin position="223"/>
        <end position="256"/>
    </location>
</feature>
<comment type="caution">
    <text evidence="9">The sequence shown here is derived from an EMBL/GenBank/DDBJ whole genome shotgun (WGS) entry which is preliminary data.</text>
</comment>
<dbReference type="Gene3D" id="3.30.40.10">
    <property type="entry name" value="Zinc/RING finger domain, C3HC4 (zinc finger)"/>
    <property type="match status" value="1"/>
</dbReference>
<dbReference type="SMART" id="SM00671">
    <property type="entry name" value="SEL1"/>
    <property type="match status" value="5"/>
</dbReference>
<dbReference type="PROSITE" id="PS50865">
    <property type="entry name" value="ZF_MYND_2"/>
    <property type="match status" value="1"/>
</dbReference>
<dbReference type="SMART" id="SM00028">
    <property type="entry name" value="TPR"/>
    <property type="match status" value="6"/>
</dbReference>
<feature type="region of interest" description="Disordered" evidence="7">
    <location>
        <begin position="168"/>
        <end position="189"/>
    </location>
</feature>
<dbReference type="PROSITE" id="PS50005">
    <property type="entry name" value="TPR"/>
    <property type="match status" value="2"/>
</dbReference>
<dbReference type="Proteomes" id="UP000429607">
    <property type="component" value="Unassembled WGS sequence"/>
</dbReference>
<dbReference type="SUPFAM" id="SSF81901">
    <property type="entry name" value="HCP-like"/>
    <property type="match status" value="1"/>
</dbReference>
<sequence>MAEASIETLASGAIAAGCLQAVMSMVHPELVKFVAFQKQRVARRDAEQERNGTSRHFRRRAADADVDAEGLSPEQQTDVSFQLKYLRRHWHSHLRFFGLDPELPAVVQRALLYRNKVAHQSQLTLAQYEHAIATFERLADIIECNALIRQQIRELVAKLLSFSSLGKTPEAPNQVEDKPKMKESKTGLLDPVSLEPTPPPASLEQILQHNFLYDGDENEDPLWVDLKLIGNDYFKEGNYTEAIEAYSQALDVAPNQAVLLGNRAMCYLRLKEFECAREDAEDALDADNYENVKYYRLLSEAMMGMKDYDEAKEICVEGLELDQKDATLLSRRRTAEAMIQKEKAEYEKEKKRLELEERAKVEAANAAAAAEAAANAVREQAKSGKSKTSKKKHKVKSTQPEIELVPMINYQEVPAKWIEVHTRGSRRLEIYQAGTENLVIAAKALLQVTDSIGTPGRARLPLDDLVKEGMENLRIAGEAGVAEAWFRLGVLYSSSVRKGMPLTADPHKMIECFHKAAALRPFIKPPGNRVFPHQGVAEAENELGVCYRDGIPAPVVKADLKRAFLFFLKSAEHDYPVGQYNVAIAYSTGRGTPVDAFAARMWTSRAAQHGLPEAQQYLAQLFEKGYGGRRNESQAREWTLTATQNRLTDLLMKHDFADVGVTVFGGGDIANKISNNPAVSQRGKEVFQEFYGAYLDETNNESGPDFSVGVDSDDDEIQITKVSSYTPSATSASDHFGRAGIYRPHSAVISAEIQGRAKAGGITACKYLASEKLVESAGKLLATGDIKGALRDLKKADLLWERPKSVFTSGANQKALLAKTLKEAAVSFQINPRDIDAAYVIGRWEMMSDQDVILHWKRCVKMHPNEASFHFYLGTAYLTLERYNDSMDSIEAALAIEKKPDWLFWFAAPMIGLGMIDPAMSVYKEYVDSNPPDERFIPDAYYSIGALYFKKYDNAMATVYHELGQMAESVAIRFPAFYPKVLFDTAKETLRSGMKKNGYMESSVVASVMAQNMVECGFCKSIIKPTQLLSHKLSKCPRRTVVCELCNDRMVFDALQAHSQSRHAVAGKSKKKKSKGKKRAQSTAPNAPAPQPVVKTETSVTNPAPTRSDNLQELTTPKFHFAGAILEITKGKSTSNQTVFSLQTVLGQRWTLRVNDNLPPAGSSSLFDVSKAIDGAAVGNSMLVFWRRPPPLETIDRRALAVPMEGEVYGQDVIIYILKCSSQALGFELCQLRHNKYMENGSLCAGCDNPAYPGEKLSSCSACKAVKYCSRDCQRTHWKRIHRHMCQNATLLSNCITMSEDVTPDERAGPRKQAARRQQENATPANVRHEDTVYVDNTLEILEDILKNTKSKGDAWNGEDVIEYCMLPPRDLSRPGAISGSVRMFRRSVKGAKEFVAEFAVGYLTSSPTLLQQQELHYFFQIPPHNPLKLKCDGTLVYLDKCTVHTDDTSSRGFRLVMQMPLATYSLQAIAELLDYLLSNTNMYLS</sequence>
<evidence type="ECO:0000256" key="1">
    <source>
        <dbReference type="ARBA" id="ARBA00022723"/>
    </source>
</evidence>
<dbReference type="Gene3D" id="6.10.140.2220">
    <property type="match status" value="1"/>
</dbReference>
<feature type="region of interest" description="Disordered" evidence="7">
    <location>
        <begin position="1062"/>
        <end position="1111"/>
    </location>
</feature>
<dbReference type="SUPFAM" id="SSF48452">
    <property type="entry name" value="TPR-like"/>
    <property type="match status" value="2"/>
</dbReference>
<keyword evidence="2 4" id="KW-0863">Zinc-finger</keyword>